<keyword evidence="4" id="KW-0472">Membrane</keyword>
<dbReference type="InterPro" id="IPR013221">
    <property type="entry name" value="Mur_ligase_cen"/>
</dbReference>
<dbReference type="Gene3D" id="3.90.190.20">
    <property type="entry name" value="Mur ligase, C-terminal domain"/>
    <property type="match status" value="1"/>
</dbReference>
<dbReference type="Proteomes" id="UP000824123">
    <property type="component" value="Unassembled WGS sequence"/>
</dbReference>
<keyword evidence="4" id="KW-0812">Transmembrane</keyword>
<keyword evidence="4" id="KW-1133">Transmembrane helix</keyword>
<dbReference type="Pfam" id="PF02875">
    <property type="entry name" value="Mur_ligase_C"/>
    <property type="match status" value="1"/>
</dbReference>
<dbReference type="PANTHER" id="PTHR43024">
    <property type="entry name" value="UDP-N-ACETYLMURAMOYL-TRIPEPTIDE--D-ALANYL-D-ALANINE LIGASE"/>
    <property type="match status" value="1"/>
</dbReference>
<keyword evidence="1 7" id="KW-0436">Ligase</keyword>
<name>A0A9D1LR85_9FIRM</name>
<feature type="transmembrane region" description="Helical" evidence="4">
    <location>
        <begin position="48"/>
        <end position="69"/>
    </location>
</feature>
<sequence length="526" mass="57175">MLVSVICWALIMLGCMLGARYFVHMLQLESYQLDGYMRWLKARGMRHWVSYVGGGALFSVLDIVVRLLMRGQPDAAAGGAAVSIAAVFALTSFMHMKALAAQSQKKPLAFTPRVKRLYGYLGGVFALLAAICVLLGVGYLPYALMPLAVWAGAYAAQPGEQHINNGFFRDAQRRLAERPDLIRIGITGSYGKTSTKFTLKTLLDEKYNVLATPSSFNTPMGVTRIIREQLKPEHEIFLAEMGARHVGDIKEMCELVHPTIGVMTSIGPQHLETFGSIENVAATKNELIEALPANGKAFFAADGGWLDKLYARASCEKYRAGLTRDKMYMRAEGLTVGPEGSSFTLVCDDGGRVECHTRLLGRHNIQNITLSAAVAHRLGVTMEQLASGISKLEPVPHRLQIIPGAAGKIVIDDAFNSNPAGAAAAMDVLASFEGLRCVVTPGMVELGEREYELNCEFGRQMARACEAAVLLGRKRSEPIRKGLIEAGFNEKNIFVVDSLDAAMPILGALGADVTLFENDLPDNYAE</sequence>
<evidence type="ECO:0000256" key="4">
    <source>
        <dbReference type="SAM" id="Phobius"/>
    </source>
</evidence>
<reference evidence="7" key="1">
    <citation type="submission" date="2020-10" db="EMBL/GenBank/DDBJ databases">
        <authorList>
            <person name="Gilroy R."/>
        </authorList>
    </citation>
    <scope>NUCLEOTIDE SEQUENCE</scope>
    <source>
        <strain evidence="7">ChiSxjej2B14-8506</strain>
    </source>
</reference>
<evidence type="ECO:0000256" key="3">
    <source>
        <dbReference type="ARBA" id="ARBA00022840"/>
    </source>
</evidence>
<evidence type="ECO:0000256" key="2">
    <source>
        <dbReference type="ARBA" id="ARBA00022741"/>
    </source>
</evidence>
<dbReference type="Gene3D" id="3.40.1190.10">
    <property type="entry name" value="Mur-like, catalytic domain"/>
    <property type="match status" value="1"/>
</dbReference>
<keyword evidence="2" id="KW-0547">Nucleotide-binding</keyword>
<dbReference type="SUPFAM" id="SSF53244">
    <property type="entry name" value="MurD-like peptide ligases, peptide-binding domain"/>
    <property type="match status" value="1"/>
</dbReference>
<evidence type="ECO:0000259" key="6">
    <source>
        <dbReference type="Pfam" id="PF08245"/>
    </source>
</evidence>
<feature type="transmembrane region" description="Helical" evidence="4">
    <location>
        <begin position="6"/>
        <end position="27"/>
    </location>
</feature>
<comment type="caution">
    <text evidence="7">The sequence shown here is derived from an EMBL/GenBank/DDBJ whole genome shotgun (WGS) entry which is preliminary data.</text>
</comment>
<dbReference type="PANTHER" id="PTHR43024:SF1">
    <property type="entry name" value="UDP-N-ACETYLMURAMOYL-TRIPEPTIDE--D-ALANYL-D-ALANINE LIGASE"/>
    <property type="match status" value="1"/>
</dbReference>
<feature type="domain" description="Mur ligase C-terminal" evidence="5">
    <location>
        <begin position="397"/>
        <end position="504"/>
    </location>
</feature>
<dbReference type="AlphaFoldDB" id="A0A9D1LR85"/>
<organism evidence="7 8">
    <name type="scientific">Candidatus Fimadaptatus faecigallinarum</name>
    <dbReference type="NCBI Taxonomy" id="2840814"/>
    <lineage>
        <taxon>Bacteria</taxon>
        <taxon>Bacillati</taxon>
        <taxon>Bacillota</taxon>
        <taxon>Clostridia</taxon>
        <taxon>Eubacteriales</taxon>
        <taxon>Candidatus Fimadaptatus</taxon>
    </lineage>
</organism>
<evidence type="ECO:0000313" key="7">
    <source>
        <dbReference type="EMBL" id="HIU46554.1"/>
    </source>
</evidence>
<dbReference type="GO" id="GO:0005524">
    <property type="term" value="F:ATP binding"/>
    <property type="evidence" value="ECO:0007669"/>
    <property type="project" value="UniProtKB-KW"/>
</dbReference>
<dbReference type="InterPro" id="IPR036615">
    <property type="entry name" value="Mur_ligase_C_dom_sf"/>
</dbReference>
<keyword evidence="3" id="KW-0067">ATP-binding</keyword>
<dbReference type="InterPro" id="IPR004101">
    <property type="entry name" value="Mur_ligase_C"/>
</dbReference>
<dbReference type="SUPFAM" id="SSF53623">
    <property type="entry name" value="MurD-like peptide ligases, catalytic domain"/>
    <property type="match status" value="1"/>
</dbReference>
<evidence type="ECO:0000313" key="8">
    <source>
        <dbReference type="Proteomes" id="UP000824123"/>
    </source>
</evidence>
<dbReference type="EMBL" id="DVNK01000032">
    <property type="protein sequence ID" value="HIU46554.1"/>
    <property type="molecule type" value="Genomic_DNA"/>
</dbReference>
<reference evidence="7" key="2">
    <citation type="journal article" date="2021" name="PeerJ">
        <title>Extensive microbial diversity within the chicken gut microbiome revealed by metagenomics and culture.</title>
        <authorList>
            <person name="Gilroy R."/>
            <person name="Ravi A."/>
            <person name="Getino M."/>
            <person name="Pursley I."/>
            <person name="Horton D.L."/>
            <person name="Alikhan N.F."/>
            <person name="Baker D."/>
            <person name="Gharbi K."/>
            <person name="Hall N."/>
            <person name="Watson M."/>
            <person name="Adriaenssens E.M."/>
            <person name="Foster-Nyarko E."/>
            <person name="Jarju S."/>
            <person name="Secka A."/>
            <person name="Antonio M."/>
            <person name="Oren A."/>
            <person name="Chaudhuri R.R."/>
            <person name="La Ragione R."/>
            <person name="Hildebrand F."/>
            <person name="Pallen M.J."/>
        </authorList>
    </citation>
    <scope>NUCLEOTIDE SEQUENCE</scope>
    <source>
        <strain evidence="7">ChiSxjej2B14-8506</strain>
    </source>
</reference>
<dbReference type="InterPro" id="IPR051046">
    <property type="entry name" value="MurCDEF_CellWall_CoF430Synth"/>
</dbReference>
<dbReference type="InterPro" id="IPR036565">
    <property type="entry name" value="Mur-like_cat_sf"/>
</dbReference>
<dbReference type="GO" id="GO:0016881">
    <property type="term" value="F:acid-amino acid ligase activity"/>
    <property type="evidence" value="ECO:0007669"/>
    <property type="project" value="InterPro"/>
</dbReference>
<feature type="transmembrane region" description="Helical" evidence="4">
    <location>
        <begin position="75"/>
        <end position="96"/>
    </location>
</feature>
<evidence type="ECO:0000259" key="5">
    <source>
        <dbReference type="Pfam" id="PF02875"/>
    </source>
</evidence>
<dbReference type="Pfam" id="PF08245">
    <property type="entry name" value="Mur_ligase_M"/>
    <property type="match status" value="1"/>
</dbReference>
<accession>A0A9D1LR85</accession>
<feature type="transmembrane region" description="Helical" evidence="4">
    <location>
        <begin position="117"/>
        <end position="140"/>
    </location>
</feature>
<protein>
    <submittedName>
        <fullName evidence="7">UDP-N-acetylmuramoyl-tripeptide--D-alanyl-D-alanine ligase</fullName>
    </submittedName>
</protein>
<gene>
    <name evidence="7" type="ORF">IAC59_04775</name>
</gene>
<feature type="domain" description="Mur ligase central" evidence="6">
    <location>
        <begin position="186"/>
        <end position="375"/>
    </location>
</feature>
<evidence type="ECO:0000256" key="1">
    <source>
        <dbReference type="ARBA" id="ARBA00022598"/>
    </source>
</evidence>
<proteinExistence type="predicted"/>